<evidence type="ECO:0000256" key="4">
    <source>
        <dbReference type="ARBA" id="ARBA00012671"/>
    </source>
</evidence>
<protein>
    <recommendedName>
        <fullName evidence="4">alpha-1,6-mannosyl-glycoprotein 6-beta-N-acetylglucosaminyltransferase</fullName>
        <ecNumber evidence="4">2.4.1.155</ecNumber>
    </recommendedName>
</protein>
<dbReference type="OMA" id="CTEMITH"/>
<evidence type="ECO:0000256" key="5">
    <source>
        <dbReference type="ARBA" id="ARBA00022676"/>
    </source>
</evidence>
<proteinExistence type="inferred from homology"/>
<keyword evidence="7" id="KW-0812">Transmembrane</keyword>
<keyword evidence="5" id="KW-0328">Glycosyltransferase</keyword>
<dbReference type="eggNOG" id="ENOG502QTNG">
    <property type="taxonomic scope" value="Eukaryota"/>
</dbReference>
<evidence type="ECO:0000256" key="13">
    <source>
        <dbReference type="ARBA" id="ARBA00048243"/>
    </source>
</evidence>
<dbReference type="EC" id="2.4.1.155" evidence="4"/>
<evidence type="ECO:0000256" key="11">
    <source>
        <dbReference type="ARBA" id="ARBA00023136"/>
    </source>
</evidence>
<dbReference type="Pfam" id="PF15024">
    <property type="entry name" value="Glyco_transf_18"/>
    <property type="match status" value="1"/>
</dbReference>
<dbReference type="InterPro" id="IPR052105">
    <property type="entry name" value="MGAT5_Glycosyltransferase"/>
</dbReference>
<dbReference type="PhylomeDB" id="A7RRT5"/>
<dbReference type="PANTHER" id="PTHR15075:SF2">
    <property type="entry name" value="ALPHA-1,6-MANNOSYLGLYCOPROTEIN 6-BETA-N-ACETYLGLUCOSAMINYLTRANSFERASE"/>
    <property type="match status" value="1"/>
</dbReference>
<reference evidence="15 16" key="1">
    <citation type="journal article" date="2007" name="Science">
        <title>Sea anemone genome reveals ancestral eumetazoan gene repertoire and genomic organization.</title>
        <authorList>
            <person name="Putnam N.H."/>
            <person name="Srivastava M."/>
            <person name="Hellsten U."/>
            <person name="Dirks B."/>
            <person name="Chapman J."/>
            <person name="Salamov A."/>
            <person name="Terry A."/>
            <person name="Shapiro H."/>
            <person name="Lindquist E."/>
            <person name="Kapitonov V.V."/>
            <person name="Jurka J."/>
            <person name="Genikhovich G."/>
            <person name="Grigoriev I.V."/>
            <person name="Lucas S.M."/>
            <person name="Steele R.E."/>
            <person name="Finnerty J.R."/>
            <person name="Technau U."/>
            <person name="Martindale M.Q."/>
            <person name="Rokhsar D.S."/>
        </authorList>
    </citation>
    <scope>NUCLEOTIDE SEQUENCE [LARGE SCALE GENOMIC DNA]</scope>
    <source>
        <strain evidence="16">CH2 X CH6</strain>
    </source>
</reference>
<keyword evidence="10" id="KW-0333">Golgi apparatus</keyword>
<dbReference type="GO" id="GO:0000139">
    <property type="term" value="C:Golgi membrane"/>
    <property type="evidence" value="ECO:0007669"/>
    <property type="project" value="UniProtKB-SubCell"/>
</dbReference>
<dbReference type="HOGENOM" id="CLU_954105_0_0_1"/>
<dbReference type="EMBL" id="DS469532">
    <property type="protein sequence ID" value="EDO45819.1"/>
    <property type="molecule type" value="Genomic_DNA"/>
</dbReference>
<evidence type="ECO:0000256" key="6">
    <source>
        <dbReference type="ARBA" id="ARBA00022679"/>
    </source>
</evidence>
<comment type="similarity">
    <text evidence="3">Belongs to the glycosyltransferase 18 family.</text>
</comment>
<evidence type="ECO:0000256" key="7">
    <source>
        <dbReference type="ARBA" id="ARBA00022692"/>
    </source>
</evidence>
<organism evidence="15 16">
    <name type="scientific">Nematostella vectensis</name>
    <name type="common">Starlet sea anemone</name>
    <dbReference type="NCBI Taxonomy" id="45351"/>
    <lineage>
        <taxon>Eukaryota</taxon>
        <taxon>Metazoa</taxon>
        <taxon>Cnidaria</taxon>
        <taxon>Anthozoa</taxon>
        <taxon>Hexacorallia</taxon>
        <taxon>Actiniaria</taxon>
        <taxon>Edwardsiidae</taxon>
        <taxon>Nematostella</taxon>
    </lineage>
</organism>
<comment type="catalytic activity">
    <reaction evidence="13">
        <text>N(4)-{beta-D-GlcNAc-(1-&gt;2)-[beta-D-GlcNAc-(1-&gt;4)]-alpha-D-Man-(1-&gt;3)-[beta-D-GlcNAc-(1-&gt;2)-alpha-D-Man-(1-&gt;6)]-beta-D-Man-(1-&gt;4)-beta-D-GlcNAc-(1-&gt;4)-beta-D-GlcNAc}-L-asparaginyl-[protein] + UDP-N-acetyl-alpha-D-glucosamine = N(4)-{beta-D-GlcNAc-(1-&gt;2)-[beta-D-GlcNAc-(1-&gt;4)]-alpha-D-Man-(1-&gt;3)-[beta-D-GlcNAc-(1-&gt;2)-[beta-D-GlcNAc-(1-&gt;6)]-alpha-D-Man-(1-&gt;6)]-beta-D-Man-(1-&gt;4)-beta-D-GlcNAc-(1-&gt;4)-beta-D-GlcNAc}-L-asparaginyl-[protein] + UDP + H(+)</text>
        <dbReference type="Rhea" id="RHEA:16921"/>
        <dbReference type="Rhea" id="RHEA-COMP:14374"/>
        <dbReference type="Rhea" id="RHEA-COMP:14377"/>
        <dbReference type="ChEBI" id="CHEBI:15378"/>
        <dbReference type="ChEBI" id="CHEBI:57705"/>
        <dbReference type="ChEBI" id="CHEBI:58223"/>
        <dbReference type="ChEBI" id="CHEBI:139507"/>
        <dbReference type="ChEBI" id="CHEBI:139510"/>
        <dbReference type="EC" id="2.4.1.155"/>
    </reaction>
</comment>
<evidence type="ECO:0000259" key="14">
    <source>
        <dbReference type="Pfam" id="PF15024"/>
    </source>
</evidence>
<gene>
    <name evidence="15" type="ORF">NEMVEDRAFT_v1g240243</name>
</gene>
<keyword evidence="8" id="KW-0735">Signal-anchor</keyword>
<evidence type="ECO:0000256" key="3">
    <source>
        <dbReference type="ARBA" id="ARBA00007477"/>
    </source>
</evidence>
<evidence type="ECO:0000313" key="15">
    <source>
        <dbReference type="EMBL" id="EDO45819.1"/>
    </source>
</evidence>
<evidence type="ECO:0000256" key="10">
    <source>
        <dbReference type="ARBA" id="ARBA00023034"/>
    </source>
</evidence>
<sequence length="292" mass="33592">MYFSFFYLKISKNHLNPKVFCIVKLRFFLQSDDEQDYIPKYVKNHGYLRSPQLQKLLKQTKVFIGLGFPYEGPAPLEAIQSGCVFLNAKFDPPHDRVNTPFFKNKPTLRKVTSQHPYAEEFIGKPHVYTIDITNTTVVEAAMQEILQQQVNAYLPLEWTPEGMLERVNTYVEHVDFCDINAKPWPPLDQKQVFVSQSGQSCKDLCRSKGLVCESSYFVNINTADQIKRLNLTCRKEEFAAALHAPSYGHDGHTCILQTHPLLFSCVYAKEGHSRICPCRDFQQQQVALCKKC</sequence>
<dbReference type="Proteomes" id="UP000001593">
    <property type="component" value="Unassembled WGS sequence"/>
</dbReference>
<comment type="subcellular location">
    <subcellularLocation>
        <location evidence="1">Golgi apparatus membrane</location>
        <topology evidence="1">Single-pass type II membrane protein</topology>
    </subcellularLocation>
</comment>
<dbReference type="PANTHER" id="PTHR15075">
    <property type="entry name" value="ALPHA-MANNOSIDE BETA-1,6-N-ACETYLGLUCOSAMINYLTRANSFERASE"/>
    <property type="match status" value="1"/>
</dbReference>
<keyword evidence="12" id="KW-0325">Glycoprotein</keyword>
<keyword evidence="6" id="KW-0808">Transferase</keyword>
<dbReference type="UniPathway" id="UPA00378"/>
<dbReference type="KEGG" id="nve:5517897"/>
<dbReference type="InParanoid" id="A7RRT5"/>
<evidence type="ECO:0000256" key="2">
    <source>
        <dbReference type="ARBA" id="ARBA00004922"/>
    </source>
</evidence>
<comment type="pathway">
    <text evidence="2">Protein modification; protein glycosylation.</text>
</comment>
<evidence type="ECO:0000256" key="12">
    <source>
        <dbReference type="ARBA" id="ARBA00023180"/>
    </source>
</evidence>
<evidence type="ECO:0000256" key="8">
    <source>
        <dbReference type="ARBA" id="ARBA00022968"/>
    </source>
</evidence>
<dbReference type="GO" id="GO:0030144">
    <property type="term" value="F:alpha-1,6-mannosylglycoprotein 6-beta-N-acetylglucosaminyltransferase activity"/>
    <property type="evidence" value="ECO:0007669"/>
    <property type="project" value="UniProtKB-EC"/>
</dbReference>
<feature type="domain" description="Glycosyltransferase family 18 catalytic" evidence="14">
    <location>
        <begin position="29"/>
        <end position="278"/>
    </location>
</feature>
<name>A7RRT5_NEMVE</name>
<evidence type="ECO:0000256" key="1">
    <source>
        <dbReference type="ARBA" id="ARBA00004323"/>
    </source>
</evidence>
<dbReference type="AlphaFoldDB" id="A7RRT5"/>
<keyword evidence="9" id="KW-1133">Transmembrane helix</keyword>
<evidence type="ECO:0000256" key="9">
    <source>
        <dbReference type="ARBA" id="ARBA00022989"/>
    </source>
</evidence>
<keyword evidence="16" id="KW-1185">Reference proteome</keyword>
<keyword evidence="11" id="KW-0472">Membrane</keyword>
<dbReference type="STRING" id="45351.A7RRT5"/>
<accession>A7RRT5</accession>
<evidence type="ECO:0000313" key="16">
    <source>
        <dbReference type="Proteomes" id="UP000001593"/>
    </source>
</evidence>
<dbReference type="InterPro" id="IPR026116">
    <property type="entry name" value="GT18_cat"/>
</dbReference>